<feature type="region of interest" description="Disordered" evidence="1">
    <location>
        <begin position="210"/>
        <end position="342"/>
    </location>
</feature>
<feature type="compositionally biased region" description="Polar residues" evidence="1">
    <location>
        <begin position="257"/>
        <end position="275"/>
    </location>
</feature>
<dbReference type="Proteomes" id="UP001597548">
    <property type="component" value="Unassembled WGS sequence"/>
</dbReference>
<evidence type="ECO:0000313" key="4">
    <source>
        <dbReference type="Proteomes" id="UP001597548"/>
    </source>
</evidence>
<dbReference type="RefSeq" id="WP_194507404.1">
    <property type="nucleotide sequence ID" value="NZ_JADILU010000003.1"/>
</dbReference>
<name>A0ABW5ZR54_9FLAO</name>
<feature type="compositionally biased region" description="Low complexity" evidence="1">
    <location>
        <begin position="296"/>
        <end position="336"/>
    </location>
</feature>
<evidence type="ECO:0008006" key="5">
    <source>
        <dbReference type="Google" id="ProtNLM"/>
    </source>
</evidence>
<evidence type="ECO:0000256" key="2">
    <source>
        <dbReference type="SAM" id="SignalP"/>
    </source>
</evidence>
<accession>A0ABW5ZR54</accession>
<keyword evidence="4" id="KW-1185">Reference proteome</keyword>
<evidence type="ECO:0000313" key="3">
    <source>
        <dbReference type="EMBL" id="MFD2914930.1"/>
    </source>
</evidence>
<protein>
    <recommendedName>
        <fullName evidence="5">Vitellogenin II</fullName>
    </recommendedName>
</protein>
<evidence type="ECO:0000256" key="1">
    <source>
        <dbReference type="SAM" id="MobiDB-lite"/>
    </source>
</evidence>
<feature type="compositionally biased region" description="Low complexity" evidence="1">
    <location>
        <begin position="210"/>
        <end position="256"/>
    </location>
</feature>
<organism evidence="3 4">
    <name type="scientific">Psychroserpens luteus</name>
    <dbReference type="NCBI Taxonomy" id="1434066"/>
    <lineage>
        <taxon>Bacteria</taxon>
        <taxon>Pseudomonadati</taxon>
        <taxon>Bacteroidota</taxon>
        <taxon>Flavobacteriia</taxon>
        <taxon>Flavobacteriales</taxon>
        <taxon>Flavobacteriaceae</taxon>
        <taxon>Psychroserpens</taxon>
    </lineage>
</organism>
<feature type="signal peptide" evidence="2">
    <location>
        <begin position="1"/>
        <end position="30"/>
    </location>
</feature>
<feature type="chain" id="PRO_5047031023" description="Vitellogenin II" evidence="2">
    <location>
        <begin position="31"/>
        <end position="342"/>
    </location>
</feature>
<gene>
    <name evidence="3" type="ORF">ACFS29_04715</name>
</gene>
<sequence>MQLNNYIQTKFPFFVALSLTFLLASCGSYQYVGYDNDGIYSDNEDVVYEEARTVSVQDQSVYKDYFTEKSLQYSEIPDDGSAIFTDIDSYEGNYDDEYVEDTQAGYAGWGQESTDVSINIYNSGWNSPYWGDGYGYGRYRPWGYNSFGWNNPYGYNYGWNSWGWNMGFGYGWNSGYGYGYGYGWNNNFWCPPYYRNNYSRGSSYAYNSGRRGANTSNLNRNSNYSRRSSSSSLSRRTSSTIRNNSSIRPRTSSPRTNNSSIRPRTSTPRTNNSSVRPRASTPRSSNSSVRPRRKSSSSSTPRASTRRSSGSSSSARSSSSSSSRSSGSSSSSSRGSSGRRGN</sequence>
<comment type="caution">
    <text evidence="3">The sequence shown here is derived from an EMBL/GenBank/DDBJ whole genome shotgun (WGS) entry which is preliminary data.</text>
</comment>
<dbReference type="EMBL" id="JBHUOS010000001">
    <property type="protein sequence ID" value="MFD2914930.1"/>
    <property type="molecule type" value="Genomic_DNA"/>
</dbReference>
<keyword evidence="2" id="KW-0732">Signal</keyword>
<feature type="compositionally biased region" description="Low complexity" evidence="1">
    <location>
        <begin position="276"/>
        <end position="289"/>
    </location>
</feature>
<reference evidence="4" key="1">
    <citation type="journal article" date="2019" name="Int. J. Syst. Evol. Microbiol.">
        <title>The Global Catalogue of Microorganisms (GCM) 10K type strain sequencing project: providing services to taxonomists for standard genome sequencing and annotation.</title>
        <authorList>
            <consortium name="The Broad Institute Genomics Platform"/>
            <consortium name="The Broad Institute Genome Sequencing Center for Infectious Disease"/>
            <person name="Wu L."/>
            <person name="Ma J."/>
        </authorList>
    </citation>
    <scope>NUCLEOTIDE SEQUENCE [LARGE SCALE GENOMIC DNA]</scope>
    <source>
        <strain evidence="4">KCTC 32514</strain>
    </source>
</reference>
<proteinExistence type="predicted"/>